<keyword evidence="1" id="KW-0812">Transmembrane</keyword>
<name>A0ABP9WR55_9GAMM</name>
<organism evidence="2 3">
    <name type="scientific">Microbulbifer aestuariivivens</name>
    <dbReference type="NCBI Taxonomy" id="1908308"/>
    <lineage>
        <taxon>Bacteria</taxon>
        <taxon>Pseudomonadati</taxon>
        <taxon>Pseudomonadota</taxon>
        <taxon>Gammaproteobacteria</taxon>
        <taxon>Cellvibrionales</taxon>
        <taxon>Microbulbiferaceae</taxon>
        <taxon>Microbulbifer</taxon>
    </lineage>
</organism>
<feature type="transmembrane region" description="Helical" evidence="1">
    <location>
        <begin position="121"/>
        <end position="139"/>
    </location>
</feature>
<keyword evidence="3" id="KW-1185">Reference proteome</keyword>
<keyword evidence="1" id="KW-0472">Membrane</keyword>
<gene>
    <name evidence="2" type="ORF">Maes01_02252</name>
</gene>
<reference evidence="2 3" key="1">
    <citation type="submission" date="2024-02" db="EMBL/GenBank/DDBJ databases">
        <title>Microbulbifer aestuariivivens NBRC 112533.</title>
        <authorList>
            <person name="Ichikawa N."/>
            <person name="Katano-Makiyama Y."/>
            <person name="Hidaka K."/>
        </authorList>
    </citation>
    <scope>NUCLEOTIDE SEQUENCE [LARGE SCALE GENOMIC DNA]</scope>
    <source>
        <strain evidence="2 3">NBRC 112533</strain>
    </source>
</reference>
<dbReference type="Proteomes" id="UP001408594">
    <property type="component" value="Unassembled WGS sequence"/>
</dbReference>
<feature type="transmembrane region" description="Helical" evidence="1">
    <location>
        <begin position="224"/>
        <end position="244"/>
    </location>
</feature>
<feature type="transmembrane region" description="Helical" evidence="1">
    <location>
        <begin position="145"/>
        <end position="165"/>
    </location>
</feature>
<feature type="transmembrane region" description="Helical" evidence="1">
    <location>
        <begin position="396"/>
        <end position="415"/>
    </location>
</feature>
<sequence>MYKKYNFKTVEFVVGTFAILFVLLVYGAIPFFTLPTLGQAVWTTGFSQSMANGQLFDFYARDIGIPRPASIAFGLAGAWPASLLIRLGINAADAYTIMAASWLGLAMFAAYRLARRFGATKLLALVGSVIWMTSPIIWGHVGYSMLSFGIALLSFYFLAAFNLFLIHSESTVIKPTAILLYVFSAVVSVFMDGYTFMMFACAASFLLIYSYYKKPELRSTLIKVAAPVHFVSFSIAYILYSSYIGKLNFDPSPIDFFRGWGLDLSFLVVPTKGRFWIADLLGVSVPRTNELYFGDSSTWKTTFALPIILFGVYSWWRVRNKIKIATGIILISLFGFYMALGPSLKVNSTKPEELQLSHPREQSVLMRSEYAIAPTGNAWIYKYIPGFNVMRASYRWSALGIFSLWILIMIAMSSGRGRAEKVWLGISFALILINLPNLEKRWRNGVDQRLMFHHIDRELVADLNKNIVRDEVVAFLPWDNDFIVNYLAPKVGFRTFNIGGDKNLAAAQSIWPQEMLSMGGEFDSVKAMSSLTILLDSVADVIVIPYFDKLRSAHVWPCLKKTGVRLTDAERDSMLKSGGFLCLSERKSELHNTIAAFRSLPYVDVVETDLFVAVRLRPDFSGRVNRLELMANVVGDVQYPISIEPGFSGSSYILQKGWHDIENKHVWSKSDASLLLPMPKYCDPEKCEAKLVFGAFGASENRPVDILFNSAEDDWEWSEKITAYSGQPLAINIPFSKAVGLRSIHVSIPNATSPQRLIGSHDARVIGVSLQRIEIVNE</sequence>
<feature type="transmembrane region" description="Helical" evidence="1">
    <location>
        <begin position="264"/>
        <end position="285"/>
    </location>
</feature>
<feature type="transmembrane region" description="Helical" evidence="1">
    <location>
        <begin position="196"/>
        <end position="212"/>
    </location>
</feature>
<keyword evidence="1" id="KW-1133">Transmembrane helix</keyword>
<comment type="caution">
    <text evidence="2">The sequence shown here is derived from an EMBL/GenBank/DDBJ whole genome shotgun (WGS) entry which is preliminary data.</text>
</comment>
<evidence type="ECO:0000313" key="3">
    <source>
        <dbReference type="Proteomes" id="UP001408594"/>
    </source>
</evidence>
<feature type="transmembrane region" description="Helical" evidence="1">
    <location>
        <begin position="12"/>
        <end position="34"/>
    </location>
</feature>
<feature type="transmembrane region" description="Helical" evidence="1">
    <location>
        <begin position="322"/>
        <end position="340"/>
    </location>
</feature>
<evidence type="ECO:0000256" key="1">
    <source>
        <dbReference type="SAM" id="Phobius"/>
    </source>
</evidence>
<evidence type="ECO:0008006" key="4">
    <source>
        <dbReference type="Google" id="ProtNLM"/>
    </source>
</evidence>
<protein>
    <recommendedName>
        <fullName evidence="4">Glycosyltransferase RgtA/B/C/D-like domain-containing protein</fullName>
    </recommendedName>
</protein>
<accession>A0ABP9WR55</accession>
<proteinExistence type="predicted"/>
<dbReference type="RefSeq" id="WP_345551575.1">
    <property type="nucleotide sequence ID" value="NZ_BAABRT010000018.1"/>
</dbReference>
<feature type="transmembrane region" description="Helical" evidence="1">
    <location>
        <begin position="421"/>
        <end position="438"/>
    </location>
</feature>
<feature type="transmembrane region" description="Helical" evidence="1">
    <location>
        <begin position="297"/>
        <end position="316"/>
    </location>
</feature>
<evidence type="ECO:0000313" key="2">
    <source>
        <dbReference type="EMBL" id="GAA5525680.1"/>
    </source>
</evidence>
<dbReference type="EMBL" id="BAABRT010000018">
    <property type="protein sequence ID" value="GAA5525680.1"/>
    <property type="molecule type" value="Genomic_DNA"/>
</dbReference>